<comment type="function">
    <text evidence="7">One of the primary rRNA binding proteins, it binds directly near the 3'-end of the 23S rRNA, where it nucleates assembly of the 50S subunit.</text>
</comment>
<dbReference type="GO" id="GO:0006412">
    <property type="term" value="P:translation"/>
    <property type="evidence" value="ECO:0007669"/>
    <property type="project" value="UniProtKB-UniRule"/>
</dbReference>
<dbReference type="FunFam" id="2.40.30.10:FF:000004">
    <property type="entry name" value="50S ribosomal protein L3"/>
    <property type="match status" value="1"/>
</dbReference>
<accession>A0A0H4TV38</accession>
<reference evidence="9" key="1">
    <citation type="journal article" date="2015" name="ISME J.">
        <title>Aquifer environment selects for microbial species cohorts in sediment and groundwater.</title>
        <authorList>
            <person name="Hug L.A."/>
            <person name="Thomas B.C."/>
            <person name="Brown C.T."/>
            <person name="Frischkorn K.R."/>
            <person name="Williams K.H."/>
            <person name="Tringe S.G."/>
            <person name="Banfield J.F."/>
        </authorList>
    </citation>
    <scope>NUCLEOTIDE SEQUENCE</scope>
</reference>
<gene>
    <name evidence="7 9" type="primary">rplC</name>
</gene>
<evidence type="ECO:0000256" key="2">
    <source>
        <dbReference type="ARBA" id="ARBA00022730"/>
    </source>
</evidence>
<dbReference type="SUPFAM" id="SSF50447">
    <property type="entry name" value="Translation proteins"/>
    <property type="match status" value="1"/>
</dbReference>
<dbReference type="GO" id="GO:0022625">
    <property type="term" value="C:cytosolic large ribosomal subunit"/>
    <property type="evidence" value="ECO:0007669"/>
    <property type="project" value="TreeGrafter"/>
</dbReference>
<evidence type="ECO:0000256" key="8">
    <source>
        <dbReference type="SAM" id="MobiDB-lite"/>
    </source>
</evidence>
<dbReference type="AlphaFoldDB" id="A0A0H4TV38"/>
<evidence type="ECO:0000256" key="5">
    <source>
        <dbReference type="ARBA" id="ARBA00023274"/>
    </source>
</evidence>
<dbReference type="NCBIfam" id="TIGR03625">
    <property type="entry name" value="L3_bact"/>
    <property type="match status" value="1"/>
</dbReference>
<organism evidence="9">
    <name type="scientific">uncultured bacterium Rifle_16ft_4_minimus_752</name>
    <dbReference type="NCBI Taxonomy" id="1665163"/>
    <lineage>
        <taxon>Bacteria</taxon>
        <taxon>environmental samples</taxon>
    </lineage>
</organism>
<dbReference type="FunFam" id="3.30.160.810:FF:000001">
    <property type="entry name" value="50S ribosomal protein L3"/>
    <property type="match status" value="1"/>
</dbReference>
<keyword evidence="5 7" id="KW-0687">Ribonucleoprotein</keyword>
<dbReference type="EMBL" id="KT007049">
    <property type="protein sequence ID" value="AKQ04779.1"/>
    <property type="molecule type" value="Genomic_DNA"/>
</dbReference>
<proteinExistence type="inferred from homology"/>
<evidence type="ECO:0000256" key="1">
    <source>
        <dbReference type="ARBA" id="ARBA00006540"/>
    </source>
</evidence>
<dbReference type="GO" id="GO:0003735">
    <property type="term" value="F:structural constituent of ribosome"/>
    <property type="evidence" value="ECO:0007669"/>
    <property type="project" value="UniProtKB-UniRule"/>
</dbReference>
<evidence type="ECO:0000256" key="6">
    <source>
        <dbReference type="ARBA" id="ARBA00035243"/>
    </source>
</evidence>
<dbReference type="Pfam" id="PF00297">
    <property type="entry name" value="Ribosomal_L3"/>
    <property type="match status" value="1"/>
</dbReference>
<evidence type="ECO:0000256" key="4">
    <source>
        <dbReference type="ARBA" id="ARBA00022980"/>
    </source>
</evidence>
<protein>
    <recommendedName>
        <fullName evidence="6 7">Large ribosomal subunit protein uL3</fullName>
    </recommendedName>
</protein>
<evidence type="ECO:0000256" key="7">
    <source>
        <dbReference type="HAMAP-Rule" id="MF_01325"/>
    </source>
</evidence>
<dbReference type="Gene3D" id="3.30.160.810">
    <property type="match status" value="1"/>
</dbReference>
<dbReference type="PANTHER" id="PTHR11229:SF16">
    <property type="entry name" value="LARGE RIBOSOMAL SUBUNIT PROTEIN UL3C"/>
    <property type="match status" value="1"/>
</dbReference>
<comment type="similarity">
    <text evidence="1 7">Belongs to the universal ribosomal protein uL3 family.</text>
</comment>
<comment type="subunit">
    <text evidence="7">Part of the 50S ribosomal subunit. Forms a cluster with proteins L14 and L19.</text>
</comment>
<feature type="compositionally biased region" description="Basic and acidic residues" evidence="8">
    <location>
        <begin position="213"/>
        <end position="229"/>
    </location>
</feature>
<evidence type="ECO:0000313" key="9">
    <source>
        <dbReference type="EMBL" id="AKQ04779.1"/>
    </source>
</evidence>
<dbReference type="InterPro" id="IPR019927">
    <property type="entry name" value="Ribosomal_uL3_bac/org-type"/>
</dbReference>
<dbReference type="InterPro" id="IPR000597">
    <property type="entry name" value="Ribosomal_uL3"/>
</dbReference>
<keyword evidence="4 7" id="KW-0689">Ribosomal protein</keyword>
<feature type="region of interest" description="Disordered" evidence="8">
    <location>
        <begin position="208"/>
        <end position="229"/>
    </location>
</feature>
<keyword evidence="2 7" id="KW-0699">rRNA-binding</keyword>
<sequence>MRMGIGLLGRKVGMTQLYDAEGRVIPVTVVEAGPCTIVRKRTRERDGYEAVQIGYLPEKPKRVSKPLGGHFAAAKVTPMRYLKEMRLDSSAAYGVGQVLTVELFAEGEAVVVTGTSKGRGFQGGVKRWGYRGGPKTHGSMFYRAPGSIGASSFPSRVFKGHHMPGRMGGAQVTIRGLRVVRTDPGRNLLLIGGALPGPQGGLVAVRKTGTGARAERPPDASGKKVAKSE</sequence>
<evidence type="ECO:0000256" key="3">
    <source>
        <dbReference type="ARBA" id="ARBA00022884"/>
    </source>
</evidence>
<keyword evidence="3 7" id="KW-0694">RNA-binding</keyword>
<dbReference type="PANTHER" id="PTHR11229">
    <property type="entry name" value="50S RIBOSOMAL PROTEIN L3"/>
    <property type="match status" value="1"/>
</dbReference>
<dbReference type="InterPro" id="IPR009000">
    <property type="entry name" value="Transl_B-barrel_sf"/>
</dbReference>
<dbReference type="HAMAP" id="MF_01325_B">
    <property type="entry name" value="Ribosomal_uL3_B"/>
    <property type="match status" value="1"/>
</dbReference>
<dbReference type="GO" id="GO:0019843">
    <property type="term" value="F:rRNA binding"/>
    <property type="evidence" value="ECO:0007669"/>
    <property type="project" value="UniProtKB-UniRule"/>
</dbReference>
<name>A0A0H4TV38_9BACT</name>
<dbReference type="Gene3D" id="2.40.30.10">
    <property type="entry name" value="Translation factors"/>
    <property type="match status" value="1"/>
</dbReference>